<dbReference type="AlphaFoldDB" id="A0A9K3I0Q2"/>
<organism evidence="1 2">
    <name type="scientific">Helianthus annuus</name>
    <name type="common">Common sunflower</name>
    <dbReference type="NCBI Taxonomy" id="4232"/>
    <lineage>
        <taxon>Eukaryota</taxon>
        <taxon>Viridiplantae</taxon>
        <taxon>Streptophyta</taxon>
        <taxon>Embryophyta</taxon>
        <taxon>Tracheophyta</taxon>
        <taxon>Spermatophyta</taxon>
        <taxon>Magnoliopsida</taxon>
        <taxon>eudicotyledons</taxon>
        <taxon>Gunneridae</taxon>
        <taxon>Pentapetalae</taxon>
        <taxon>asterids</taxon>
        <taxon>campanulids</taxon>
        <taxon>Asterales</taxon>
        <taxon>Asteraceae</taxon>
        <taxon>Asteroideae</taxon>
        <taxon>Heliantheae alliance</taxon>
        <taxon>Heliantheae</taxon>
        <taxon>Helianthus</taxon>
    </lineage>
</organism>
<proteinExistence type="predicted"/>
<reference evidence="1" key="1">
    <citation type="journal article" date="2017" name="Nature">
        <title>The sunflower genome provides insights into oil metabolism, flowering and Asterid evolution.</title>
        <authorList>
            <person name="Badouin H."/>
            <person name="Gouzy J."/>
            <person name="Grassa C.J."/>
            <person name="Murat F."/>
            <person name="Staton S.E."/>
            <person name="Cottret L."/>
            <person name="Lelandais-Briere C."/>
            <person name="Owens G.L."/>
            <person name="Carrere S."/>
            <person name="Mayjonade B."/>
            <person name="Legrand L."/>
            <person name="Gill N."/>
            <person name="Kane N.C."/>
            <person name="Bowers J.E."/>
            <person name="Hubner S."/>
            <person name="Bellec A."/>
            <person name="Berard A."/>
            <person name="Berges H."/>
            <person name="Blanchet N."/>
            <person name="Boniface M.C."/>
            <person name="Brunel D."/>
            <person name="Catrice O."/>
            <person name="Chaidir N."/>
            <person name="Claudel C."/>
            <person name="Donnadieu C."/>
            <person name="Faraut T."/>
            <person name="Fievet G."/>
            <person name="Helmstetter N."/>
            <person name="King M."/>
            <person name="Knapp S.J."/>
            <person name="Lai Z."/>
            <person name="Le Paslier M.C."/>
            <person name="Lippi Y."/>
            <person name="Lorenzon L."/>
            <person name="Mandel J.R."/>
            <person name="Marage G."/>
            <person name="Marchand G."/>
            <person name="Marquand E."/>
            <person name="Bret-Mestries E."/>
            <person name="Morien E."/>
            <person name="Nambeesan S."/>
            <person name="Nguyen T."/>
            <person name="Pegot-Espagnet P."/>
            <person name="Pouilly N."/>
            <person name="Raftis F."/>
            <person name="Sallet E."/>
            <person name="Schiex T."/>
            <person name="Thomas J."/>
            <person name="Vandecasteele C."/>
            <person name="Vares D."/>
            <person name="Vear F."/>
            <person name="Vautrin S."/>
            <person name="Crespi M."/>
            <person name="Mangin B."/>
            <person name="Burke J.M."/>
            <person name="Salse J."/>
            <person name="Munos S."/>
            <person name="Vincourt P."/>
            <person name="Rieseberg L.H."/>
            <person name="Langlade N.B."/>
        </authorList>
    </citation>
    <scope>NUCLEOTIDE SEQUENCE</scope>
    <source>
        <tissue evidence="1">Leaves</tissue>
    </source>
</reference>
<dbReference type="Proteomes" id="UP000215914">
    <property type="component" value="Unassembled WGS sequence"/>
</dbReference>
<comment type="caution">
    <text evidence="1">The sequence shown here is derived from an EMBL/GenBank/DDBJ whole genome shotgun (WGS) entry which is preliminary data.</text>
</comment>
<dbReference type="Gramene" id="mRNA:HanXRQr2_Chr10g0456881">
    <property type="protein sequence ID" value="mRNA:HanXRQr2_Chr10g0456881"/>
    <property type="gene ID" value="HanXRQr2_Chr10g0456881"/>
</dbReference>
<evidence type="ECO:0000313" key="2">
    <source>
        <dbReference type="Proteomes" id="UP000215914"/>
    </source>
</evidence>
<sequence>MVIISTKAEVSGGSIFKVLAGRKVLKCPCEEDLVNSASATTDRKAQVKGKRPCVENLSSASLVEIPNSTSATTGKRPTHPALDPAEIEGVTYELVTEESFYKPLTPLVFSSANVDDASDIYYVYRLEDGYRMVTEIKYRQPHMPKKSVPPTRSCIRLQN</sequence>
<reference evidence="1" key="2">
    <citation type="submission" date="2020-06" db="EMBL/GenBank/DDBJ databases">
        <title>Helianthus annuus Genome sequencing and assembly Release 2.</title>
        <authorList>
            <person name="Gouzy J."/>
            <person name="Langlade N."/>
            <person name="Munos S."/>
        </authorList>
    </citation>
    <scope>NUCLEOTIDE SEQUENCE</scope>
    <source>
        <tissue evidence="1">Leaves</tissue>
    </source>
</reference>
<accession>A0A9K3I0Q2</accession>
<name>A0A9K3I0Q2_HELAN</name>
<gene>
    <name evidence="1" type="ORF">HanXRQr2_Chr10g0456881</name>
</gene>
<keyword evidence="2" id="KW-1185">Reference proteome</keyword>
<protein>
    <submittedName>
        <fullName evidence="1">Uncharacterized protein</fullName>
    </submittedName>
</protein>
<dbReference type="EMBL" id="MNCJ02000325">
    <property type="protein sequence ID" value="KAF5787797.1"/>
    <property type="molecule type" value="Genomic_DNA"/>
</dbReference>
<evidence type="ECO:0000313" key="1">
    <source>
        <dbReference type="EMBL" id="KAF5787797.1"/>
    </source>
</evidence>